<comment type="caution">
    <text evidence="1">The sequence shown here is derived from an EMBL/GenBank/DDBJ whole genome shotgun (WGS) entry which is preliminary data.</text>
</comment>
<protein>
    <submittedName>
        <fullName evidence="1">Uncharacterized protein</fullName>
    </submittedName>
</protein>
<sequence>MYVTAWRARRQRLKEARRDGTKVAGIESYDPAYLQKRRGEMDSVRLIMGRRREVSVEEEVEEARSRKDVWNSWGSIAACRVSSHGEVKLREKKRSPKSFIRCCI</sequence>
<dbReference type="AlphaFoldDB" id="A0A8T3ATY3"/>
<evidence type="ECO:0000313" key="1">
    <source>
        <dbReference type="EMBL" id="KAI0499548.1"/>
    </source>
</evidence>
<gene>
    <name evidence="1" type="ORF">KFK09_017754</name>
</gene>
<proteinExistence type="predicted"/>
<dbReference type="EMBL" id="JAGYWB010000013">
    <property type="protein sequence ID" value="KAI0499548.1"/>
    <property type="molecule type" value="Genomic_DNA"/>
</dbReference>
<keyword evidence="2" id="KW-1185">Reference proteome</keyword>
<accession>A0A8T3ATY3</accession>
<reference evidence="1" key="1">
    <citation type="journal article" date="2022" name="Front. Genet.">
        <title>Chromosome-Scale Assembly of the Dendrobium nobile Genome Provides Insights Into the Molecular Mechanism of the Biosynthesis of the Medicinal Active Ingredient of Dendrobium.</title>
        <authorList>
            <person name="Xu Q."/>
            <person name="Niu S.-C."/>
            <person name="Li K.-L."/>
            <person name="Zheng P.-J."/>
            <person name="Zhang X.-J."/>
            <person name="Jia Y."/>
            <person name="Liu Y."/>
            <person name="Niu Y.-X."/>
            <person name="Yu L.-H."/>
            <person name="Chen D.-F."/>
            <person name="Zhang G.-Q."/>
        </authorList>
    </citation>
    <scope>NUCLEOTIDE SEQUENCE</scope>
    <source>
        <tissue evidence="1">Leaf</tissue>
    </source>
</reference>
<dbReference type="Proteomes" id="UP000829196">
    <property type="component" value="Unassembled WGS sequence"/>
</dbReference>
<evidence type="ECO:0000313" key="2">
    <source>
        <dbReference type="Proteomes" id="UP000829196"/>
    </source>
</evidence>
<name>A0A8T3ATY3_DENNO</name>
<organism evidence="1 2">
    <name type="scientific">Dendrobium nobile</name>
    <name type="common">Orchid</name>
    <dbReference type="NCBI Taxonomy" id="94219"/>
    <lineage>
        <taxon>Eukaryota</taxon>
        <taxon>Viridiplantae</taxon>
        <taxon>Streptophyta</taxon>
        <taxon>Embryophyta</taxon>
        <taxon>Tracheophyta</taxon>
        <taxon>Spermatophyta</taxon>
        <taxon>Magnoliopsida</taxon>
        <taxon>Liliopsida</taxon>
        <taxon>Asparagales</taxon>
        <taxon>Orchidaceae</taxon>
        <taxon>Epidendroideae</taxon>
        <taxon>Malaxideae</taxon>
        <taxon>Dendrobiinae</taxon>
        <taxon>Dendrobium</taxon>
    </lineage>
</organism>